<name>A0A6P0UHB9_9FLAO</name>
<organism evidence="1 2">
    <name type="scientific">Muriicola jejuensis</name>
    <dbReference type="NCBI Taxonomy" id="504488"/>
    <lineage>
        <taxon>Bacteria</taxon>
        <taxon>Pseudomonadati</taxon>
        <taxon>Bacteroidota</taxon>
        <taxon>Flavobacteriia</taxon>
        <taxon>Flavobacteriales</taxon>
        <taxon>Flavobacteriaceae</taxon>
        <taxon>Muriicola</taxon>
    </lineage>
</organism>
<dbReference type="PROSITE" id="PS51257">
    <property type="entry name" value="PROKAR_LIPOPROTEIN"/>
    <property type="match status" value="1"/>
</dbReference>
<evidence type="ECO:0000313" key="2">
    <source>
        <dbReference type="Proteomes" id="UP000468443"/>
    </source>
</evidence>
<dbReference type="EMBL" id="JAABOP010000002">
    <property type="protein sequence ID" value="NER10563.1"/>
    <property type="molecule type" value="Genomic_DNA"/>
</dbReference>
<dbReference type="RefSeq" id="WP_163692761.1">
    <property type="nucleotide sequence ID" value="NZ_FXTW01000002.1"/>
</dbReference>
<dbReference type="InterPro" id="IPR038714">
    <property type="entry name" value="YfeY-like_sf"/>
</dbReference>
<protein>
    <submittedName>
        <fullName evidence="1">Uncharacterized protein</fullName>
    </submittedName>
</protein>
<proteinExistence type="predicted"/>
<sequence length="181" mass="20113">MKKIILSLLSIFLLTACQKETDPRFSITGEGVGPITKTTTLAELKTLFASDSIVEPAANVQGQSTSEAIKIYEKGGKQLLSVSPTTDSIPVIANIRIHDPRYVTPEGVNVLSTFKDLREKLNIKKVITSLNNVVILIRDSDLYFTISKEELPAELRFVSSDIDMIQIPDKARIKYMMVGWN</sequence>
<comment type="caution">
    <text evidence="1">The sequence shown here is derived from an EMBL/GenBank/DDBJ whole genome shotgun (WGS) entry which is preliminary data.</text>
</comment>
<dbReference type="Gene3D" id="2.60.460.10">
    <property type="entry name" value="protein yfey like domain"/>
    <property type="match status" value="1"/>
</dbReference>
<gene>
    <name evidence="1" type="ORF">GWK09_08545</name>
</gene>
<reference evidence="1 2" key="1">
    <citation type="submission" date="2020-01" db="EMBL/GenBank/DDBJ databases">
        <title>Muriicola jejuensis KCTC 22299.</title>
        <authorList>
            <person name="Wang G."/>
        </authorList>
    </citation>
    <scope>NUCLEOTIDE SEQUENCE [LARGE SCALE GENOMIC DNA]</scope>
    <source>
        <strain evidence="1 2">KCTC 22299</strain>
    </source>
</reference>
<accession>A0A6P0UHB9</accession>
<dbReference type="AlphaFoldDB" id="A0A6P0UHB9"/>
<keyword evidence="2" id="KW-1185">Reference proteome</keyword>
<evidence type="ECO:0000313" key="1">
    <source>
        <dbReference type="EMBL" id="NER10563.1"/>
    </source>
</evidence>
<dbReference type="Proteomes" id="UP000468443">
    <property type="component" value="Unassembled WGS sequence"/>
</dbReference>